<dbReference type="InterPro" id="IPR002347">
    <property type="entry name" value="SDR_fam"/>
</dbReference>
<dbReference type="AlphaFoldDB" id="A0A5P2CT96"/>
<dbReference type="RefSeq" id="WP_150187941.1">
    <property type="nucleotide sequence ID" value="NZ_CP029191.1"/>
</dbReference>
<dbReference type="CDD" id="cd05233">
    <property type="entry name" value="SDR_c"/>
    <property type="match status" value="1"/>
</dbReference>
<accession>A0A5P2CT96</accession>
<dbReference type="Pfam" id="PF13561">
    <property type="entry name" value="adh_short_C2"/>
    <property type="match status" value="1"/>
</dbReference>
<dbReference type="PANTHER" id="PTHR42760:SF40">
    <property type="entry name" value="3-OXOACYL-[ACYL-CARRIER-PROTEIN] REDUCTASE, CHLOROPLASTIC"/>
    <property type="match status" value="1"/>
</dbReference>
<feature type="region of interest" description="Disordered" evidence="2">
    <location>
        <begin position="79"/>
        <end position="98"/>
    </location>
</feature>
<comment type="similarity">
    <text evidence="1">Belongs to the short-chain dehydrogenases/reductases (SDR) family.</text>
</comment>
<evidence type="ECO:0000256" key="1">
    <source>
        <dbReference type="ARBA" id="ARBA00006484"/>
    </source>
</evidence>
<gene>
    <name evidence="3" type="ORF">DEJ49_35800</name>
</gene>
<name>A0A5P2CT96_STRVZ</name>
<sequence>MARTVLITGGGTGIGRAVATLFAERGDSVFVTGRRREPLDRLAAETGATGVVCDHTRPEAITALLAALPEQVDVLVNNAGGNTDFDSEPGSDTARGQEREAADLTAYAQAFRANLDANLVSAALTTRALDGRLADGGTVVHIGSIAASRGSGAGSYGASKAGLATWNLDLARTLGPRGITANVVAPGYIADTEFFRDRLPDERREQLVAATVTGRAGSPADIAETVAFLASPGARHITGQVLHVNGGAYMTS</sequence>
<dbReference type="Gene3D" id="3.40.50.720">
    <property type="entry name" value="NAD(P)-binding Rossmann-like Domain"/>
    <property type="match status" value="1"/>
</dbReference>
<proteinExistence type="inferred from homology"/>
<dbReference type="PRINTS" id="PR00080">
    <property type="entry name" value="SDRFAMILY"/>
</dbReference>
<evidence type="ECO:0000256" key="2">
    <source>
        <dbReference type="SAM" id="MobiDB-lite"/>
    </source>
</evidence>
<dbReference type="PRINTS" id="PR00081">
    <property type="entry name" value="GDHRDH"/>
</dbReference>
<dbReference type="GO" id="GO:0016616">
    <property type="term" value="F:oxidoreductase activity, acting on the CH-OH group of donors, NAD or NADP as acceptor"/>
    <property type="evidence" value="ECO:0007669"/>
    <property type="project" value="TreeGrafter"/>
</dbReference>
<reference evidence="3 4" key="1">
    <citation type="submission" date="2018-05" db="EMBL/GenBank/DDBJ databases">
        <title>Streptomyces venezuelae.</title>
        <authorList>
            <person name="Kim W."/>
            <person name="Lee N."/>
            <person name="Cho B.-K."/>
        </authorList>
    </citation>
    <scope>NUCLEOTIDE SEQUENCE [LARGE SCALE GENOMIC DNA]</scope>
    <source>
        <strain evidence="3 4">ATCC 14585</strain>
    </source>
</reference>
<dbReference type="InterPro" id="IPR036291">
    <property type="entry name" value="NAD(P)-bd_dom_sf"/>
</dbReference>
<evidence type="ECO:0000313" key="3">
    <source>
        <dbReference type="EMBL" id="QES45643.1"/>
    </source>
</evidence>
<organism evidence="3 4">
    <name type="scientific">Streptomyces venezuelae</name>
    <dbReference type="NCBI Taxonomy" id="54571"/>
    <lineage>
        <taxon>Bacteria</taxon>
        <taxon>Bacillati</taxon>
        <taxon>Actinomycetota</taxon>
        <taxon>Actinomycetes</taxon>
        <taxon>Kitasatosporales</taxon>
        <taxon>Streptomycetaceae</taxon>
        <taxon>Streptomyces</taxon>
    </lineage>
</organism>
<protein>
    <submittedName>
        <fullName evidence="3">3-oxoacyl-ACP reductase</fullName>
    </submittedName>
</protein>
<evidence type="ECO:0000313" key="4">
    <source>
        <dbReference type="Proteomes" id="UP000324015"/>
    </source>
</evidence>
<dbReference type="GO" id="GO:0030497">
    <property type="term" value="P:fatty acid elongation"/>
    <property type="evidence" value="ECO:0007669"/>
    <property type="project" value="TreeGrafter"/>
</dbReference>
<dbReference type="EMBL" id="CP029191">
    <property type="protein sequence ID" value="QES45643.1"/>
    <property type="molecule type" value="Genomic_DNA"/>
</dbReference>
<dbReference type="SUPFAM" id="SSF51735">
    <property type="entry name" value="NAD(P)-binding Rossmann-fold domains"/>
    <property type="match status" value="1"/>
</dbReference>
<dbReference type="Proteomes" id="UP000324015">
    <property type="component" value="Chromosome"/>
</dbReference>
<dbReference type="PANTHER" id="PTHR42760">
    <property type="entry name" value="SHORT-CHAIN DEHYDROGENASES/REDUCTASES FAMILY MEMBER"/>
    <property type="match status" value="1"/>
</dbReference>